<evidence type="ECO:0000313" key="3">
    <source>
        <dbReference type="Proteomes" id="UP000284395"/>
    </source>
</evidence>
<name>A0A420ERS9_9SPHN</name>
<evidence type="ECO:0000256" key="1">
    <source>
        <dbReference type="SAM" id="Phobius"/>
    </source>
</evidence>
<keyword evidence="1" id="KW-0472">Membrane</keyword>
<comment type="caution">
    <text evidence="2">The sequence shown here is derived from an EMBL/GenBank/DDBJ whole genome shotgun (WGS) entry which is preliminary data.</text>
</comment>
<keyword evidence="3" id="KW-1185">Reference proteome</keyword>
<dbReference type="RefSeq" id="WP_147395411.1">
    <property type="nucleotide sequence ID" value="NZ_RAPF01000001.1"/>
</dbReference>
<accession>A0A420ERS9</accession>
<dbReference type="OrthoDB" id="9926805at2"/>
<feature type="transmembrane region" description="Helical" evidence="1">
    <location>
        <begin position="100"/>
        <end position="118"/>
    </location>
</feature>
<keyword evidence="1" id="KW-1133">Transmembrane helix</keyword>
<proteinExistence type="predicted"/>
<organism evidence="2 3">
    <name type="scientific">Altericroceibacterium spongiae</name>
    <dbReference type="NCBI Taxonomy" id="2320269"/>
    <lineage>
        <taxon>Bacteria</taxon>
        <taxon>Pseudomonadati</taxon>
        <taxon>Pseudomonadota</taxon>
        <taxon>Alphaproteobacteria</taxon>
        <taxon>Sphingomonadales</taxon>
        <taxon>Erythrobacteraceae</taxon>
        <taxon>Altericroceibacterium</taxon>
    </lineage>
</organism>
<reference evidence="2 3" key="1">
    <citation type="submission" date="2018-09" db="EMBL/GenBank/DDBJ databases">
        <title>Altererythrobacter spongiae sp. nov., isolated from a marine sponge.</title>
        <authorList>
            <person name="Zhuang L."/>
            <person name="Luo L."/>
        </authorList>
    </citation>
    <scope>NUCLEOTIDE SEQUENCE [LARGE SCALE GENOMIC DNA]</scope>
    <source>
        <strain evidence="2 3">HN-Y73</strain>
    </source>
</reference>
<keyword evidence="1" id="KW-0812">Transmembrane</keyword>
<dbReference type="EMBL" id="RAPF01000001">
    <property type="protein sequence ID" value="RKF23387.1"/>
    <property type="molecule type" value="Genomic_DNA"/>
</dbReference>
<gene>
    <name evidence="2" type="ORF">D6851_02635</name>
</gene>
<evidence type="ECO:0000313" key="2">
    <source>
        <dbReference type="EMBL" id="RKF23387.1"/>
    </source>
</evidence>
<protein>
    <submittedName>
        <fullName evidence="2">Uncharacterized protein</fullName>
    </submittedName>
</protein>
<dbReference type="AlphaFoldDB" id="A0A420ERS9"/>
<sequence length="122" mass="13984">MPEIFTPTSDDQMGRLALIEAIRANTDAVNRLSRHSEMQDRKFEEITTALARIDTRLALLERDDLRSDVEDLQSRIKPLEDDRQQRKGAMGLLEWWFKNWPAVVGFVGMIMVVLIATGKVDV</sequence>
<dbReference type="Proteomes" id="UP000284395">
    <property type="component" value="Unassembled WGS sequence"/>
</dbReference>